<dbReference type="AlphaFoldDB" id="A0A937XFQ0"/>
<reference evidence="7" key="1">
    <citation type="submission" date="2019-03" db="EMBL/GenBank/DDBJ databases">
        <title>Lake Tanganyika Metagenome-Assembled Genomes (MAGs).</title>
        <authorList>
            <person name="Tran P."/>
        </authorList>
    </citation>
    <scope>NUCLEOTIDE SEQUENCE</scope>
    <source>
        <strain evidence="7">K_DeepCast_150m_m2_040</strain>
    </source>
</reference>
<dbReference type="NCBIfam" id="NF002060">
    <property type="entry name" value="PRK00892.1"/>
    <property type="match status" value="1"/>
</dbReference>
<dbReference type="InterPro" id="IPR018357">
    <property type="entry name" value="Hexapep_transf_CS"/>
</dbReference>
<dbReference type="InterPro" id="IPR007691">
    <property type="entry name" value="LpxD"/>
</dbReference>
<dbReference type="InterPro" id="IPR001451">
    <property type="entry name" value="Hexapep"/>
</dbReference>
<evidence type="ECO:0000256" key="4">
    <source>
        <dbReference type="ARBA" id="ARBA00022737"/>
    </source>
</evidence>
<keyword evidence="4" id="KW-0677">Repeat</keyword>
<dbReference type="Pfam" id="PF00132">
    <property type="entry name" value="Hexapep"/>
    <property type="match status" value="2"/>
</dbReference>
<dbReference type="GO" id="GO:0016020">
    <property type="term" value="C:membrane"/>
    <property type="evidence" value="ECO:0007669"/>
    <property type="project" value="GOC"/>
</dbReference>
<proteinExistence type="predicted"/>
<name>A0A937XFQ0_UNCW3</name>
<dbReference type="PANTHER" id="PTHR43378:SF2">
    <property type="entry name" value="UDP-3-O-ACYLGLUCOSAMINE N-ACYLTRANSFERASE 1, MITOCHONDRIAL-RELATED"/>
    <property type="match status" value="1"/>
</dbReference>
<keyword evidence="6 7" id="KW-0012">Acyltransferase</keyword>
<keyword evidence="5" id="KW-0443">Lipid metabolism</keyword>
<dbReference type="PROSITE" id="PS00101">
    <property type="entry name" value="HEXAPEP_TRANSFERASES"/>
    <property type="match status" value="1"/>
</dbReference>
<dbReference type="InterPro" id="IPR011004">
    <property type="entry name" value="Trimer_LpxA-like_sf"/>
</dbReference>
<dbReference type="GO" id="GO:0009245">
    <property type="term" value="P:lipid A biosynthetic process"/>
    <property type="evidence" value="ECO:0007669"/>
    <property type="project" value="UniProtKB-KW"/>
</dbReference>
<dbReference type="Gene3D" id="2.160.10.10">
    <property type="entry name" value="Hexapeptide repeat proteins"/>
    <property type="match status" value="1"/>
</dbReference>
<evidence type="ECO:0000256" key="3">
    <source>
        <dbReference type="ARBA" id="ARBA00022679"/>
    </source>
</evidence>
<evidence type="ECO:0000313" key="7">
    <source>
        <dbReference type="EMBL" id="MBM3332312.1"/>
    </source>
</evidence>
<accession>A0A937XFQ0</accession>
<dbReference type="Proteomes" id="UP000779900">
    <property type="component" value="Unassembled WGS sequence"/>
</dbReference>
<sequence length="342" mass="37181">MHSCPCSIPTTRQRRIASEPRYGILSTSWSARSPTWIWSRTRRSTSSFSPAVSPISRWCSTRRWKRAARSMLTTLSSGMRASRTSGSSSSFRLQKRDSALCSRPRRVTRFDPRTCRFRLAPSSAYFSQRLKSPEPARVEPGAKLAPDVAIAPFVYVGPDVEIGPGSIVESNVTIMGRTSIGARVRVGPGTVIGCAGFGYEREVGRYRLLEHGGRVIIEDDVDIGANCTIARAKTGRETRIGRGTKIDCLVHIGHNVAIGQDCVLAGQVGIAGSAIIGNRVSLAGQVGVSDHVTIGDDVVIHAKSAVFRSVPAGAHYSGIPARPHSEMKRLWANLWRRFGGRI</sequence>
<keyword evidence="3 7" id="KW-0808">Transferase</keyword>
<keyword evidence="1" id="KW-0444">Lipid biosynthesis</keyword>
<evidence type="ECO:0000256" key="1">
    <source>
        <dbReference type="ARBA" id="ARBA00022516"/>
    </source>
</evidence>
<dbReference type="EMBL" id="VGIR01000075">
    <property type="protein sequence ID" value="MBM3332312.1"/>
    <property type="molecule type" value="Genomic_DNA"/>
</dbReference>
<evidence type="ECO:0000313" key="8">
    <source>
        <dbReference type="Proteomes" id="UP000779900"/>
    </source>
</evidence>
<keyword evidence="2" id="KW-0441">Lipid A biosynthesis</keyword>
<gene>
    <name evidence="7" type="ORF">FJY68_10790</name>
</gene>
<organism evidence="7 8">
    <name type="scientific">candidate division WOR-3 bacterium</name>
    <dbReference type="NCBI Taxonomy" id="2052148"/>
    <lineage>
        <taxon>Bacteria</taxon>
        <taxon>Bacteria division WOR-3</taxon>
    </lineage>
</organism>
<protein>
    <submittedName>
        <fullName evidence="7">UDP-3-O-(3-hydroxymyristoyl)glucosamine N-acyltransferase</fullName>
        <ecNumber evidence="7">2.3.1.191</ecNumber>
    </submittedName>
</protein>
<comment type="caution">
    <text evidence="7">The sequence shown here is derived from an EMBL/GenBank/DDBJ whole genome shotgun (WGS) entry which is preliminary data.</text>
</comment>
<dbReference type="PANTHER" id="PTHR43378">
    <property type="entry name" value="UDP-3-O-ACYLGLUCOSAMINE N-ACYLTRANSFERASE"/>
    <property type="match status" value="1"/>
</dbReference>
<evidence type="ECO:0000256" key="2">
    <source>
        <dbReference type="ARBA" id="ARBA00022556"/>
    </source>
</evidence>
<dbReference type="SUPFAM" id="SSF51161">
    <property type="entry name" value="Trimeric LpxA-like enzymes"/>
    <property type="match status" value="1"/>
</dbReference>
<dbReference type="EC" id="2.3.1.191" evidence="7"/>
<evidence type="ECO:0000256" key="5">
    <source>
        <dbReference type="ARBA" id="ARBA00023098"/>
    </source>
</evidence>
<dbReference type="CDD" id="cd03352">
    <property type="entry name" value="LbH_LpxD"/>
    <property type="match status" value="1"/>
</dbReference>
<evidence type="ECO:0000256" key="6">
    <source>
        <dbReference type="ARBA" id="ARBA00023315"/>
    </source>
</evidence>
<dbReference type="GO" id="GO:0103118">
    <property type="term" value="F:UDP-3-O-[(3R)-3-hydroxyacyl]-glucosamine N-acyltransferase activity"/>
    <property type="evidence" value="ECO:0007669"/>
    <property type="project" value="UniProtKB-EC"/>
</dbReference>
<dbReference type="GO" id="GO:0016410">
    <property type="term" value="F:N-acyltransferase activity"/>
    <property type="evidence" value="ECO:0007669"/>
    <property type="project" value="InterPro"/>
</dbReference>